<dbReference type="PROSITE" id="PS50888">
    <property type="entry name" value="BHLH"/>
    <property type="match status" value="1"/>
</dbReference>
<evidence type="ECO:0000313" key="4">
    <source>
        <dbReference type="Proteomes" id="UP000549394"/>
    </source>
</evidence>
<sequence length="161" mass="18131">MDVAGWRTTDYEMRKRSLPGTDSVSTTSNSPSDSSSANGDEPTAAKRQRTSSTLGKRNGGQRRRKALNARERNLRRLESNERERMRMHSLNDAFQGLREVIPHVKMSRKLSKIETLMLAKNYIMALTNVVCDMRGESPMYELGETKNQPGLPSSKKENIGS</sequence>
<protein>
    <recommendedName>
        <fullName evidence="2">BHLH domain-containing protein</fullName>
    </recommendedName>
</protein>
<comment type="caution">
    <text evidence="3">The sequence shown here is derived from an EMBL/GenBank/DDBJ whole genome shotgun (WGS) entry which is preliminary data.</text>
</comment>
<dbReference type="PANTHER" id="PTHR19290">
    <property type="entry name" value="BASIC HELIX-LOOP-HELIX PROTEIN NEUROGENIN-RELATED"/>
    <property type="match status" value="1"/>
</dbReference>
<dbReference type="GO" id="GO:0046983">
    <property type="term" value="F:protein dimerization activity"/>
    <property type="evidence" value="ECO:0007669"/>
    <property type="project" value="InterPro"/>
</dbReference>
<keyword evidence="4" id="KW-1185">Reference proteome</keyword>
<dbReference type="InterPro" id="IPR050359">
    <property type="entry name" value="bHLH_transcription_factors"/>
</dbReference>
<accession>A0A7I8VHQ8</accession>
<proteinExistence type="predicted"/>
<gene>
    <name evidence="3" type="ORF">DGYR_LOCUS3758</name>
</gene>
<dbReference type="Pfam" id="PF00010">
    <property type="entry name" value="HLH"/>
    <property type="match status" value="1"/>
</dbReference>
<dbReference type="GO" id="GO:0070888">
    <property type="term" value="F:E-box binding"/>
    <property type="evidence" value="ECO:0007669"/>
    <property type="project" value="TreeGrafter"/>
</dbReference>
<dbReference type="EMBL" id="CAJFCJ010000005">
    <property type="protein sequence ID" value="CAD5114964.1"/>
    <property type="molecule type" value="Genomic_DNA"/>
</dbReference>
<dbReference type="SUPFAM" id="SSF47459">
    <property type="entry name" value="HLH, helix-loop-helix DNA-binding domain"/>
    <property type="match status" value="1"/>
</dbReference>
<evidence type="ECO:0000259" key="2">
    <source>
        <dbReference type="PROSITE" id="PS50888"/>
    </source>
</evidence>
<dbReference type="PANTHER" id="PTHR19290:SF167">
    <property type="entry name" value="PROTEIN DIMMED"/>
    <property type="match status" value="1"/>
</dbReference>
<dbReference type="GO" id="GO:0005634">
    <property type="term" value="C:nucleus"/>
    <property type="evidence" value="ECO:0007669"/>
    <property type="project" value="TreeGrafter"/>
</dbReference>
<feature type="compositionally biased region" description="Low complexity" evidence="1">
    <location>
        <begin position="21"/>
        <end position="36"/>
    </location>
</feature>
<dbReference type="GO" id="GO:0045944">
    <property type="term" value="P:positive regulation of transcription by RNA polymerase II"/>
    <property type="evidence" value="ECO:0007669"/>
    <property type="project" value="TreeGrafter"/>
</dbReference>
<dbReference type="OrthoDB" id="5969565at2759"/>
<dbReference type="GO" id="GO:0000981">
    <property type="term" value="F:DNA-binding transcription factor activity, RNA polymerase II-specific"/>
    <property type="evidence" value="ECO:0007669"/>
    <property type="project" value="TreeGrafter"/>
</dbReference>
<feature type="region of interest" description="Disordered" evidence="1">
    <location>
        <begin position="1"/>
        <end position="82"/>
    </location>
</feature>
<organism evidence="3 4">
    <name type="scientific">Dimorphilus gyrociliatus</name>
    <dbReference type="NCBI Taxonomy" id="2664684"/>
    <lineage>
        <taxon>Eukaryota</taxon>
        <taxon>Metazoa</taxon>
        <taxon>Spiralia</taxon>
        <taxon>Lophotrochozoa</taxon>
        <taxon>Annelida</taxon>
        <taxon>Polychaeta</taxon>
        <taxon>Polychaeta incertae sedis</taxon>
        <taxon>Dinophilidae</taxon>
        <taxon>Dimorphilus</taxon>
    </lineage>
</organism>
<dbReference type="CDD" id="cd19712">
    <property type="entry name" value="bHLH_TS_dimmed_like"/>
    <property type="match status" value="1"/>
</dbReference>
<feature type="compositionally biased region" description="Basic and acidic residues" evidence="1">
    <location>
        <begin position="68"/>
        <end position="82"/>
    </location>
</feature>
<evidence type="ECO:0000256" key="1">
    <source>
        <dbReference type="SAM" id="MobiDB-lite"/>
    </source>
</evidence>
<dbReference type="InterPro" id="IPR011598">
    <property type="entry name" value="bHLH_dom"/>
</dbReference>
<reference evidence="3 4" key="1">
    <citation type="submission" date="2020-08" db="EMBL/GenBank/DDBJ databases">
        <authorList>
            <person name="Hejnol A."/>
        </authorList>
    </citation>
    <scope>NUCLEOTIDE SEQUENCE [LARGE SCALE GENOMIC DNA]</scope>
</reference>
<evidence type="ECO:0000313" key="3">
    <source>
        <dbReference type="EMBL" id="CAD5114964.1"/>
    </source>
</evidence>
<dbReference type="Proteomes" id="UP000549394">
    <property type="component" value="Unassembled WGS sequence"/>
</dbReference>
<dbReference type="AlphaFoldDB" id="A0A7I8VHQ8"/>
<dbReference type="SMART" id="SM00353">
    <property type="entry name" value="HLH"/>
    <property type="match status" value="1"/>
</dbReference>
<feature type="domain" description="BHLH" evidence="2">
    <location>
        <begin position="74"/>
        <end position="126"/>
    </location>
</feature>
<name>A0A7I8VHQ8_9ANNE</name>
<dbReference type="GO" id="GO:0061564">
    <property type="term" value="P:axon development"/>
    <property type="evidence" value="ECO:0007669"/>
    <property type="project" value="TreeGrafter"/>
</dbReference>
<dbReference type="Gene3D" id="4.10.280.10">
    <property type="entry name" value="Helix-loop-helix DNA-binding domain"/>
    <property type="match status" value="1"/>
</dbReference>
<dbReference type="InterPro" id="IPR036638">
    <property type="entry name" value="HLH_DNA-bd_sf"/>
</dbReference>
<feature type="region of interest" description="Disordered" evidence="1">
    <location>
        <begin position="141"/>
        <end position="161"/>
    </location>
</feature>
<dbReference type="GO" id="GO:0007423">
    <property type="term" value="P:sensory organ development"/>
    <property type="evidence" value="ECO:0007669"/>
    <property type="project" value="TreeGrafter"/>
</dbReference>